<gene>
    <name evidence="1" type="ORF">BN2476_1550002</name>
</gene>
<dbReference type="AlphaFoldDB" id="A0A1N7SYA8"/>
<reference evidence="1" key="1">
    <citation type="submission" date="2016-12" db="EMBL/GenBank/DDBJ databases">
        <authorList>
            <person name="Moulin L."/>
        </authorList>
    </citation>
    <scope>NUCLEOTIDE SEQUENCE [LARGE SCALE GENOMIC DNA]</scope>
    <source>
        <strain evidence="1">STM 7183</strain>
    </source>
</reference>
<comment type="caution">
    <text evidence="1">The sequence shown here is derived from an EMBL/GenBank/DDBJ whole genome shotgun (WGS) entry which is preliminary data.</text>
</comment>
<sequence>MATKRLGHRQYDGTVTEARFPQLMQSLVGLARSRLSGALEYSKPPSNAY</sequence>
<accession>A0A1N7SYA8</accession>
<evidence type="ECO:0000313" key="1">
    <source>
        <dbReference type="EMBL" id="SIT51949.1"/>
    </source>
</evidence>
<name>A0A1N7SYA8_9BURK</name>
<organism evidence="1 2">
    <name type="scientific">Paraburkholderia piptadeniae</name>
    <dbReference type="NCBI Taxonomy" id="1701573"/>
    <lineage>
        <taxon>Bacteria</taxon>
        <taxon>Pseudomonadati</taxon>
        <taxon>Pseudomonadota</taxon>
        <taxon>Betaproteobacteria</taxon>
        <taxon>Burkholderiales</taxon>
        <taxon>Burkholderiaceae</taxon>
        <taxon>Paraburkholderia</taxon>
    </lineage>
</organism>
<dbReference type="EMBL" id="CYGY02000155">
    <property type="protein sequence ID" value="SIT51949.1"/>
    <property type="molecule type" value="Genomic_DNA"/>
</dbReference>
<keyword evidence="2" id="KW-1185">Reference proteome</keyword>
<proteinExistence type="predicted"/>
<protein>
    <submittedName>
        <fullName evidence="1">Uncharacterized protein</fullName>
    </submittedName>
</protein>
<evidence type="ECO:0000313" key="2">
    <source>
        <dbReference type="Proteomes" id="UP000195569"/>
    </source>
</evidence>
<dbReference type="Proteomes" id="UP000195569">
    <property type="component" value="Unassembled WGS sequence"/>
</dbReference>